<gene>
    <name evidence="1" type="ORF">MXMO3_00063</name>
</gene>
<reference evidence="1 2" key="1">
    <citation type="submission" date="2017-05" db="EMBL/GenBank/DDBJ databases">
        <title>Genome Analysis of Maritalea myrionectae HL2708#5.</title>
        <authorList>
            <consortium name="Cotde Inc.-PKNU"/>
            <person name="Jang D."/>
            <person name="Oh H.-M."/>
        </authorList>
    </citation>
    <scope>NUCLEOTIDE SEQUENCE [LARGE SCALE GENOMIC DNA]</scope>
    <source>
        <strain evidence="1 2">HL2708#5</strain>
    </source>
</reference>
<dbReference type="Proteomes" id="UP000258927">
    <property type="component" value="Chromosome"/>
</dbReference>
<dbReference type="SUPFAM" id="SSF55331">
    <property type="entry name" value="Tautomerase/MIF"/>
    <property type="match status" value="1"/>
</dbReference>
<evidence type="ECO:0000313" key="2">
    <source>
        <dbReference type="Proteomes" id="UP000258927"/>
    </source>
</evidence>
<dbReference type="Pfam" id="PF02962">
    <property type="entry name" value="CHMI"/>
    <property type="match status" value="1"/>
</dbReference>
<dbReference type="STRING" id="1122213.GCA_000423365_02780"/>
<dbReference type="AlphaFoldDB" id="A0A2R4M9B1"/>
<proteinExistence type="predicted"/>
<sequence>MPHLVIEHSANLADKTDMDHLCRELHSVMVSSNLFELGGIRVRAFSAAHYAIADLQRENGFVDLNLRVGKGRSLEEKKKVGDALMERARTVLAPLFETDHFALSLEIREIDAELSWKRNTIHKRIRATGPNS</sequence>
<name>A0A2R4M9B1_9HYPH</name>
<organism evidence="1 2">
    <name type="scientific">Maritalea myrionectae</name>
    <dbReference type="NCBI Taxonomy" id="454601"/>
    <lineage>
        <taxon>Bacteria</taxon>
        <taxon>Pseudomonadati</taxon>
        <taxon>Pseudomonadota</taxon>
        <taxon>Alphaproteobacteria</taxon>
        <taxon>Hyphomicrobiales</taxon>
        <taxon>Devosiaceae</taxon>
        <taxon>Maritalea</taxon>
    </lineage>
</organism>
<dbReference type="PANTHER" id="PTHR37950">
    <property type="entry name" value="4-HYDROXYPHENYLACETATE CATABOLISM PROTEIN"/>
    <property type="match status" value="1"/>
</dbReference>
<dbReference type="InterPro" id="IPR014347">
    <property type="entry name" value="Tautomerase/MIF_sf"/>
</dbReference>
<dbReference type="PANTHER" id="PTHR37950:SF1">
    <property type="entry name" value="4-HYDROXYPHENYLACETATE CATABOLISM PROTEIN"/>
    <property type="match status" value="1"/>
</dbReference>
<dbReference type="KEGG" id="mmyr:MXMO3_00063"/>
<keyword evidence="2" id="KW-1185">Reference proteome</keyword>
<dbReference type="Gene3D" id="3.30.429.10">
    <property type="entry name" value="Macrophage Migration Inhibitory Factor"/>
    <property type="match status" value="1"/>
</dbReference>
<dbReference type="RefSeq" id="WP_117394561.1">
    <property type="nucleotide sequence ID" value="NZ_CP021330.1"/>
</dbReference>
<dbReference type="CDD" id="cd00580">
    <property type="entry name" value="CHMI"/>
    <property type="match status" value="1"/>
</dbReference>
<dbReference type="InterPro" id="IPR004220">
    <property type="entry name" value="5-COMe_2-OHmuconate_Isoase"/>
</dbReference>
<dbReference type="GO" id="GO:0008704">
    <property type="term" value="F:5-carboxymethyl-2-hydroxymuconate delta-isomerase activity"/>
    <property type="evidence" value="ECO:0007669"/>
    <property type="project" value="InterPro"/>
</dbReference>
<dbReference type="EMBL" id="CP021330">
    <property type="protein sequence ID" value="AVX02611.1"/>
    <property type="molecule type" value="Genomic_DNA"/>
</dbReference>
<evidence type="ECO:0000313" key="1">
    <source>
        <dbReference type="EMBL" id="AVX02611.1"/>
    </source>
</evidence>
<protein>
    <submittedName>
        <fullName evidence="1">5-carboxymethyl-2-hydroxymuconate Delta-isomerase</fullName>
    </submittedName>
</protein>
<keyword evidence="1" id="KW-0413">Isomerase</keyword>
<accession>A0A2R4M9B1</accession>